<reference evidence="2" key="1">
    <citation type="submission" date="2015-02" db="EMBL/GenBank/DDBJ databases">
        <title>Draft Genome of Frankia sp. CpI1-S.</title>
        <authorList>
            <person name="Oshone R.T."/>
            <person name="Ngom M."/>
            <person name="Ghodhbane-Gtari F."/>
            <person name="Gtari M."/>
            <person name="Morris K."/>
            <person name="Thomas K."/>
            <person name="Sen A."/>
            <person name="Tisa L.S."/>
        </authorList>
    </citation>
    <scope>NUCLEOTIDE SEQUENCE [LARGE SCALE GENOMIC DNA]</scope>
    <source>
        <strain evidence="2">CpI1-S</strain>
    </source>
</reference>
<comment type="caution">
    <text evidence="1">The sequence shown here is derived from an EMBL/GenBank/DDBJ whole genome shotgun (WGS) entry which is preliminary data.</text>
</comment>
<dbReference type="PATRIC" id="fig|1502723.3.peg.5759"/>
<organism evidence="1 2">
    <name type="scientific">Frankia torreyi</name>
    <dbReference type="NCBI Taxonomy" id="1856"/>
    <lineage>
        <taxon>Bacteria</taxon>
        <taxon>Bacillati</taxon>
        <taxon>Actinomycetota</taxon>
        <taxon>Actinomycetes</taxon>
        <taxon>Frankiales</taxon>
        <taxon>Frankiaceae</taxon>
        <taxon>Frankia</taxon>
    </lineage>
</organism>
<sequence>MSAIRPGRGEWTLSDLDKLPLTTDLPTAASILSMGTTKARSLARAGQFPVRVIKHGDRFLVPVAALRRLLVEADG</sequence>
<protein>
    <recommendedName>
        <fullName evidence="3">Helix-turn-helix domain-containing protein</fullName>
    </recommendedName>
</protein>
<dbReference type="AlphaFoldDB" id="A0A0D8B8X6"/>
<evidence type="ECO:0008006" key="3">
    <source>
        <dbReference type="Google" id="ProtNLM"/>
    </source>
</evidence>
<reference evidence="1 2" key="2">
    <citation type="journal article" date="2016" name="Genome Announc.">
        <title>Permanent Draft Genome Sequences for Two Variants of Frankia sp. Strain CpI1, the First Frankia Strain Isolated from Root Nodules of Comptonia peregrina.</title>
        <authorList>
            <person name="Oshone R."/>
            <person name="Hurst S.G.IV."/>
            <person name="Abebe-Akele F."/>
            <person name="Simpson S."/>
            <person name="Morris K."/>
            <person name="Thomas W.K."/>
            <person name="Tisa L.S."/>
        </authorList>
    </citation>
    <scope>NUCLEOTIDE SEQUENCE [LARGE SCALE GENOMIC DNA]</scope>
    <source>
        <strain evidence="2">CpI1-S</strain>
    </source>
</reference>
<proteinExistence type="predicted"/>
<dbReference type="EMBL" id="JYFN01000062">
    <property type="protein sequence ID" value="KJE20374.1"/>
    <property type="molecule type" value="Genomic_DNA"/>
</dbReference>
<keyword evidence="2" id="KW-1185">Reference proteome</keyword>
<name>A0A0D8B8X6_9ACTN</name>
<dbReference type="Proteomes" id="UP000032545">
    <property type="component" value="Unassembled WGS sequence"/>
</dbReference>
<gene>
    <name evidence="1" type="ORF">FF36_05348</name>
</gene>
<accession>A0A0D8B8X6</accession>
<evidence type="ECO:0000313" key="2">
    <source>
        <dbReference type="Proteomes" id="UP000032545"/>
    </source>
</evidence>
<evidence type="ECO:0000313" key="1">
    <source>
        <dbReference type="EMBL" id="KJE20374.1"/>
    </source>
</evidence>